<gene>
    <name evidence="5" type="ORF">LTR05_003176</name>
</gene>
<proteinExistence type="inferred from homology"/>
<dbReference type="Proteomes" id="UP001309876">
    <property type="component" value="Unassembled WGS sequence"/>
</dbReference>
<dbReference type="PANTHER" id="PTHR21661:SF79">
    <property type="entry name" value="EPOXIDE HYDROLASE"/>
    <property type="match status" value="1"/>
</dbReference>
<dbReference type="Gene3D" id="3.40.50.1820">
    <property type="entry name" value="alpha/beta hydrolase"/>
    <property type="match status" value="1"/>
</dbReference>
<name>A0AAN7T587_9EURO</name>
<comment type="caution">
    <text evidence="5">The sequence shown here is derived from an EMBL/GenBank/DDBJ whole genome shotgun (WGS) entry which is preliminary data.</text>
</comment>
<dbReference type="PANTHER" id="PTHR21661">
    <property type="entry name" value="EPOXIDE HYDROLASE 1-RELATED"/>
    <property type="match status" value="1"/>
</dbReference>
<dbReference type="InterPro" id="IPR029058">
    <property type="entry name" value="AB_hydrolase_fold"/>
</dbReference>
<dbReference type="PIRSF" id="PIRSF001112">
    <property type="entry name" value="Epoxide_hydrolase"/>
    <property type="match status" value="1"/>
</dbReference>
<dbReference type="GO" id="GO:0004301">
    <property type="term" value="F:epoxide hydrolase activity"/>
    <property type="evidence" value="ECO:0007669"/>
    <property type="project" value="TreeGrafter"/>
</dbReference>
<keyword evidence="6" id="KW-1185">Reference proteome</keyword>
<reference evidence="5 6" key="1">
    <citation type="submission" date="2023-08" db="EMBL/GenBank/DDBJ databases">
        <title>Black Yeasts Isolated from many extreme environments.</title>
        <authorList>
            <person name="Coleine C."/>
            <person name="Stajich J.E."/>
            <person name="Selbmann L."/>
        </authorList>
    </citation>
    <scope>NUCLEOTIDE SEQUENCE [LARGE SCALE GENOMIC DNA]</scope>
    <source>
        <strain evidence="5 6">CCFEE 5910</strain>
    </source>
</reference>
<evidence type="ECO:0000259" key="4">
    <source>
        <dbReference type="Pfam" id="PF06441"/>
    </source>
</evidence>
<dbReference type="InterPro" id="IPR016292">
    <property type="entry name" value="Epoxide_hydrolase"/>
</dbReference>
<keyword evidence="2" id="KW-0378">Hydrolase</keyword>
<dbReference type="GO" id="GO:0097176">
    <property type="term" value="P:epoxide metabolic process"/>
    <property type="evidence" value="ECO:0007669"/>
    <property type="project" value="TreeGrafter"/>
</dbReference>
<dbReference type="PRINTS" id="PR00412">
    <property type="entry name" value="EPOXHYDRLASE"/>
</dbReference>
<dbReference type="Pfam" id="PF06441">
    <property type="entry name" value="EHN"/>
    <property type="match status" value="1"/>
</dbReference>
<dbReference type="InterPro" id="IPR000639">
    <property type="entry name" value="Epox_hydrolase-like"/>
</dbReference>
<dbReference type="SUPFAM" id="SSF53474">
    <property type="entry name" value="alpha/beta-Hydrolases"/>
    <property type="match status" value="1"/>
</dbReference>
<feature type="active site" description="Proton acceptor" evidence="3">
    <location>
        <position position="365"/>
    </location>
</feature>
<dbReference type="EMBL" id="JAVRRJ010000002">
    <property type="protein sequence ID" value="KAK5088952.1"/>
    <property type="molecule type" value="Genomic_DNA"/>
</dbReference>
<feature type="active site" description="Nucleophile" evidence="3">
    <location>
        <position position="177"/>
    </location>
</feature>
<comment type="similarity">
    <text evidence="1">Belongs to the peptidase S33 family.</text>
</comment>
<evidence type="ECO:0000313" key="6">
    <source>
        <dbReference type="Proteomes" id="UP001309876"/>
    </source>
</evidence>
<evidence type="ECO:0000256" key="2">
    <source>
        <dbReference type="ARBA" id="ARBA00022801"/>
    </source>
</evidence>
<evidence type="ECO:0000256" key="3">
    <source>
        <dbReference type="PIRSR" id="PIRSR001112-1"/>
    </source>
</evidence>
<accession>A0AAN7T587</accession>
<feature type="domain" description="Epoxide hydrolase N-terminal" evidence="4">
    <location>
        <begin position="6"/>
        <end position="112"/>
    </location>
</feature>
<dbReference type="InterPro" id="IPR010497">
    <property type="entry name" value="Epoxide_hydro_N"/>
</dbReference>
<feature type="active site" description="Proton donor" evidence="3">
    <location>
        <position position="307"/>
    </location>
</feature>
<protein>
    <recommendedName>
        <fullName evidence="4">Epoxide hydrolase N-terminal domain-containing protein</fullName>
    </recommendedName>
</protein>
<sequence>MSQNLRDFKVDIPRAEVDRLLRKLKDTRIPTQEIVPGAGSDYGISTEWIREMYDYWINDFDWYKQQAYMNQWPHHLVDINDQTVHFVHARSDRADAIPILLIHGWPGSFYEFSQVINLLTKPEDPSKQAFHCVVPSLPGFCFSSGPPKGQTLKHVAGMFHELMRCVGYSDYSVQAGDWGHWVGRELAANPTLSKHVQAIHFNWIPAPLPPPSSEVLSPREQQIHERVQAWLNSHLAYAQFMRTRPSSLGVMLTDNPTAILSFIGEKYDEVCNPHNPLTRSNLWRDHILTTVCLYYFSNCSNTASLVYFENIRHEKFPEEIVKKENRVTVPMGYTSFLYDTRPSVRWGVEQTGNLVFYNERDEAGHFAALECPGGFVEDVRSLVEMVKRGEAKAETSN</sequence>
<organism evidence="5 6">
    <name type="scientific">Lithohypha guttulata</name>
    <dbReference type="NCBI Taxonomy" id="1690604"/>
    <lineage>
        <taxon>Eukaryota</taxon>
        <taxon>Fungi</taxon>
        <taxon>Dikarya</taxon>
        <taxon>Ascomycota</taxon>
        <taxon>Pezizomycotina</taxon>
        <taxon>Eurotiomycetes</taxon>
        <taxon>Chaetothyriomycetidae</taxon>
        <taxon>Chaetothyriales</taxon>
        <taxon>Trichomeriaceae</taxon>
        <taxon>Lithohypha</taxon>
    </lineage>
</organism>
<evidence type="ECO:0000256" key="1">
    <source>
        <dbReference type="ARBA" id="ARBA00010088"/>
    </source>
</evidence>
<evidence type="ECO:0000313" key="5">
    <source>
        <dbReference type="EMBL" id="KAK5088952.1"/>
    </source>
</evidence>
<dbReference type="AlphaFoldDB" id="A0AAN7T587"/>